<comment type="caution">
    <text evidence="2">The sequence shown here is derived from an EMBL/GenBank/DDBJ whole genome shotgun (WGS) entry which is preliminary data.</text>
</comment>
<dbReference type="InterPro" id="IPR001810">
    <property type="entry name" value="F-box_dom"/>
</dbReference>
<evidence type="ECO:0000313" key="3">
    <source>
        <dbReference type="Proteomes" id="UP001157418"/>
    </source>
</evidence>
<dbReference type="InterPro" id="IPR036047">
    <property type="entry name" value="F-box-like_dom_sf"/>
</dbReference>
<dbReference type="InterPro" id="IPR011043">
    <property type="entry name" value="Gal_Oxase/kelch_b-propeller"/>
</dbReference>
<dbReference type="Pfam" id="PF00646">
    <property type="entry name" value="F-box"/>
    <property type="match status" value="1"/>
</dbReference>
<gene>
    <name evidence="2" type="ORF">LVIROSA_LOCUS6156</name>
</gene>
<dbReference type="PROSITE" id="PS50181">
    <property type="entry name" value="FBOX"/>
    <property type="match status" value="1"/>
</dbReference>
<dbReference type="Pfam" id="PF08268">
    <property type="entry name" value="FBA_3"/>
    <property type="match status" value="1"/>
</dbReference>
<dbReference type="Gene3D" id="1.20.1280.50">
    <property type="match status" value="1"/>
</dbReference>
<evidence type="ECO:0000313" key="2">
    <source>
        <dbReference type="EMBL" id="CAH1418571.1"/>
    </source>
</evidence>
<dbReference type="PANTHER" id="PTHR31672:SF11">
    <property type="entry name" value="F-BOX PROTEIN CPR1-LIKE ISOFORM X2"/>
    <property type="match status" value="1"/>
</dbReference>
<reference evidence="2 3" key="1">
    <citation type="submission" date="2022-01" db="EMBL/GenBank/DDBJ databases">
        <authorList>
            <person name="Xiong W."/>
            <person name="Schranz E."/>
        </authorList>
    </citation>
    <scope>NUCLEOTIDE SEQUENCE [LARGE SCALE GENOMIC DNA]</scope>
</reference>
<dbReference type="SUPFAM" id="SSF50965">
    <property type="entry name" value="Galactose oxidase, central domain"/>
    <property type="match status" value="1"/>
</dbReference>
<dbReference type="PANTHER" id="PTHR31672">
    <property type="entry name" value="BNACNNG10540D PROTEIN"/>
    <property type="match status" value="1"/>
</dbReference>
<feature type="domain" description="F-box" evidence="1">
    <location>
        <begin position="24"/>
        <end position="71"/>
    </location>
</feature>
<dbReference type="InterPro" id="IPR050796">
    <property type="entry name" value="SCF_F-box_component"/>
</dbReference>
<dbReference type="AlphaFoldDB" id="A0AAU9LZ69"/>
<organism evidence="2 3">
    <name type="scientific">Lactuca virosa</name>
    <dbReference type="NCBI Taxonomy" id="75947"/>
    <lineage>
        <taxon>Eukaryota</taxon>
        <taxon>Viridiplantae</taxon>
        <taxon>Streptophyta</taxon>
        <taxon>Embryophyta</taxon>
        <taxon>Tracheophyta</taxon>
        <taxon>Spermatophyta</taxon>
        <taxon>Magnoliopsida</taxon>
        <taxon>eudicotyledons</taxon>
        <taxon>Gunneridae</taxon>
        <taxon>Pentapetalae</taxon>
        <taxon>asterids</taxon>
        <taxon>campanulids</taxon>
        <taxon>Asterales</taxon>
        <taxon>Asteraceae</taxon>
        <taxon>Cichorioideae</taxon>
        <taxon>Cichorieae</taxon>
        <taxon>Lactucinae</taxon>
        <taxon>Lactuca</taxon>
    </lineage>
</organism>
<sequence>MSRRKSRKKFAHKRRARKSKIVKVDPFIFLPDDILLEILKRLPDAVLRYKAKYVCSRWFNIITNSILLDHASYILQNMGTFRTCLVDIREEGERLQVKEQDLDLDIPHIGMITSWCNEFLLISVSYTNTLYVYNLITKEGSYLPQHNAPCGRYCIGNCGVALSGFKGIYKVVHLYSGPPIKCHILNLGRGDNLSCVSSKWKHVKGSFTKDVKNRLHSWCEPVLVRQGRYIHWETFNDSNDLVSMDTETEEIFQKRLPRSIEERYYGNSLFVIGGFLAVFDRVYQGNDAYVWILKDFRRKRWKKLQLITGHYTRYLDTYRICGGISKRYIILRSRTGKGMCSYDVKNGVFKELDISIGSDHDHFVVHSSAPIKI</sequence>
<accession>A0AAU9LZ69</accession>
<dbReference type="Proteomes" id="UP001157418">
    <property type="component" value="Unassembled WGS sequence"/>
</dbReference>
<keyword evidence="3" id="KW-1185">Reference proteome</keyword>
<name>A0AAU9LZ69_9ASTR</name>
<protein>
    <recommendedName>
        <fullName evidence="1">F-box domain-containing protein</fullName>
    </recommendedName>
</protein>
<dbReference type="EMBL" id="CAKMRJ010000113">
    <property type="protein sequence ID" value="CAH1418571.1"/>
    <property type="molecule type" value="Genomic_DNA"/>
</dbReference>
<evidence type="ECO:0000259" key="1">
    <source>
        <dbReference type="PROSITE" id="PS50181"/>
    </source>
</evidence>
<dbReference type="InterPro" id="IPR013187">
    <property type="entry name" value="F-box-assoc_dom_typ3"/>
</dbReference>
<dbReference type="SUPFAM" id="SSF81383">
    <property type="entry name" value="F-box domain"/>
    <property type="match status" value="1"/>
</dbReference>
<proteinExistence type="predicted"/>